<dbReference type="PRINTS" id="PR00102">
    <property type="entry name" value="OTCASE"/>
</dbReference>
<dbReference type="EMBL" id="BARS01055895">
    <property type="protein sequence ID" value="GAG49897.1"/>
    <property type="molecule type" value="Genomic_DNA"/>
</dbReference>
<dbReference type="InterPro" id="IPR036901">
    <property type="entry name" value="Asp/Orn_carbamoylTrfase_sf"/>
</dbReference>
<dbReference type="PANTHER" id="PTHR45753">
    <property type="entry name" value="ORNITHINE CARBAMOYLTRANSFERASE, MITOCHONDRIAL"/>
    <property type="match status" value="1"/>
</dbReference>
<evidence type="ECO:0000259" key="3">
    <source>
        <dbReference type="Pfam" id="PF02729"/>
    </source>
</evidence>
<sequence length="193" mass="20422">LTIHDLSVAETAELLDLAGEVKADPARYAHALAGKTLGMIFQKSSTRTRVSFEVGMFQLGGGALFLSSNDIQLGRGETVSDTAQVLSRYVDAIMIRTYAHQDVVALARYGTVPVINGLDDLVHPCQILCDLLTVREHLDGPAGRKIAYVGDGNNVAHSLLYGGAKTSCHVTIASPKGYEVDADVLAAARADAA</sequence>
<dbReference type="Gene3D" id="3.40.50.1370">
    <property type="entry name" value="Aspartate/ornithine carbamoyltransferase"/>
    <property type="match status" value="2"/>
</dbReference>
<dbReference type="PROSITE" id="PS00097">
    <property type="entry name" value="CARBAMOYLTRANSFERASE"/>
    <property type="match status" value="1"/>
</dbReference>
<feature type="domain" description="Aspartate/ornithine carbamoyltransferase carbamoyl-P binding" evidence="3">
    <location>
        <begin position="1"/>
        <end position="136"/>
    </location>
</feature>
<feature type="non-terminal residue" evidence="4">
    <location>
        <position position="1"/>
    </location>
</feature>
<gene>
    <name evidence="4" type="ORF">S01H1_82450</name>
</gene>
<dbReference type="Pfam" id="PF02729">
    <property type="entry name" value="OTCace_N"/>
    <property type="match status" value="1"/>
</dbReference>
<dbReference type="AlphaFoldDB" id="X0YSZ6"/>
<dbReference type="InterPro" id="IPR006130">
    <property type="entry name" value="Asp/Orn_carbamoylTrfase"/>
</dbReference>
<feature type="domain" description="Aspartate/ornithine carbamoyltransferase Asp/Orn-binding" evidence="2">
    <location>
        <begin position="143"/>
        <end position="192"/>
    </location>
</feature>
<accession>X0YSZ6</accession>
<evidence type="ECO:0000313" key="4">
    <source>
        <dbReference type="EMBL" id="GAG49897.1"/>
    </source>
</evidence>
<protein>
    <recommendedName>
        <fullName evidence="5">Aspartate/ornithine carbamoyltransferase carbamoyl-P binding domain-containing protein</fullName>
    </recommendedName>
</protein>
<evidence type="ECO:0008006" key="5">
    <source>
        <dbReference type="Google" id="ProtNLM"/>
    </source>
</evidence>
<reference evidence="4" key="1">
    <citation type="journal article" date="2014" name="Front. Microbiol.">
        <title>High frequency of phylogenetically diverse reductive dehalogenase-homologous genes in deep subseafloor sedimentary metagenomes.</title>
        <authorList>
            <person name="Kawai M."/>
            <person name="Futagami T."/>
            <person name="Toyoda A."/>
            <person name="Takaki Y."/>
            <person name="Nishi S."/>
            <person name="Hori S."/>
            <person name="Arai W."/>
            <person name="Tsubouchi T."/>
            <person name="Morono Y."/>
            <person name="Uchiyama I."/>
            <person name="Ito T."/>
            <person name="Fujiyama A."/>
            <person name="Inagaki F."/>
            <person name="Takami H."/>
        </authorList>
    </citation>
    <scope>NUCLEOTIDE SEQUENCE</scope>
    <source>
        <strain evidence="4">Expedition CK06-06</strain>
    </source>
</reference>
<dbReference type="PANTHER" id="PTHR45753:SF3">
    <property type="entry name" value="ORNITHINE TRANSCARBAMYLASE, MITOCHONDRIAL"/>
    <property type="match status" value="1"/>
</dbReference>
<dbReference type="InterPro" id="IPR006132">
    <property type="entry name" value="Asp/Orn_carbamoyltranf_P-bd"/>
</dbReference>
<dbReference type="InterPro" id="IPR002292">
    <property type="entry name" value="Orn/put_carbamltrans"/>
</dbReference>
<dbReference type="GO" id="GO:0042450">
    <property type="term" value="P:L-arginine biosynthetic process via ornithine"/>
    <property type="evidence" value="ECO:0007669"/>
    <property type="project" value="TreeGrafter"/>
</dbReference>
<dbReference type="SUPFAM" id="SSF53671">
    <property type="entry name" value="Aspartate/ornithine carbamoyltransferase"/>
    <property type="match status" value="1"/>
</dbReference>
<comment type="caution">
    <text evidence="4">The sequence shown here is derived from an EMBL/GenBank/DDBJ whole genome shotgun (WGS) entry which is preliminary data.</text>
</comment>
<evidence type="ECO:0000256" key="1">
    <source>
        <dbReference type="ARBA" id="ARBA00022679"/>
    </source>
</evidence>
<feature type="non-terminal residue" evidence="4">
    <location>
        <position position="193"/>
    </location>
</feature>
<dbReference type="GO" id="GO:0016597">
    <property type="term" value="F:amino acid binding"/>
    <property type="evidence" value="ECO:0007669"/>
    <property type="project" value="InterPro"/>
</dbReference>
<dbReference type="Pfam" id="PF00185">
    <property type="entry name" value="OTCace"/>
    <property type="match status" value="1"/>
</dbReference>
<name>X0YSZ6_9ZZZZ</name>
<proteinExistence type="predicted"/>
<dbReference type="GO" id="GO:0004585">
    <property type="term" value="F:ornithine carbamoyltransferase activity"/>
    <property type="evidence" value="ECO:0007669"/>
    <property type="project" value="TreeGrafter"/>
</dbReference>
<dbReference type="GO" id="GO:0019240">
    <property type="term" value="P:citrulline biosynthetic process"/>
    <property type="evidence" value="ECO:0007669"/>
    <property type="project" value="TreeGrafter"/>
</dbReference>
<dbReference type="PRINTS" id="PR00100">
    <property type="entry name" value="AOTCASE"/>
</dbReference>
<evidence type="ECO:0000259" key="2">
    <source>
        <dbReference type="Pfam" id="PF00185"/>
    </source>
</evidence>
<keyword evidence="1" id="KW-0808">Transferase</keyword>
<dbReference type="InterPro" id="IPR006131">
    <property type="entry name" value="Asp_carbamoyltransf_Asp/Orn-bd"/>
</dbReference>
<organism evidence="4">
    <name type="scientific">marine sediment metagenome</name>
    <dbReference type="NCBI Taxonomy" id="412755"/>
    <lineage>
        <taxon>unclassified sequences</taxon>
        <taxon>metagenomes</taxon>
        <taxon>ecological metagenomes</taxon>
    </lineage>
</organism>